<organism evidence="2">
    <name type="scientific">Arundo donax</name>
    <name type="common">Giant reed</name>
    <name type="synonym">Donax arundinaceus</name>
    <dbReference type="NCBI Taxonomy" id="35708"/>
    <lineage>
        <taxon>Eukaryota</taxon>
        <taxon>Viridiplantae</taxon>
        <taxon>Streptophyta</taxon>
        <taxon>Embryophyta</taxon>
        <taxon>Tracheophyta</taxon>
        <taxon>Spermatophyta</taxon>
        <taxon>Magnoliopsida</taxon>
        <taxon>Liliopsida</taxon>
        <taxon>Poales</taxon>
        <taxon>Poaceae</taxon>
        <taxon>PACMAD clade</taxon>
        <taxon>Arundinoideae</taxon>
        <taxon>Arundineae</taxon>
        <taxon>Arundo</taxon>
    </lineage>
</organism>
<protein>
    <submittedName>
        <fullName evidence="2">Uncharacterized protein</fullName>
    </submittedName>
</protein>
<reference evidence="2" key="2">
    <citation type="journal article" date="2015" name="Data Brief">
        <title>Shoot transcriptome of the giant reed, Arundo donax.</title>
        <authorList>
            <person name="Barrero R.A."/>
            <person name="Guerrero F.D."/>
            <person name="Moolhuijzen P."/>
            <person name="Goolsby J.A."/>
            <person name="Tidwell J."/>
            <person name="Bellgard S.E."/>
            <person name="Bellgard M.I."/>
        </authorList>
    </citation>
    <scope>NUCLEOTIDE SEQUENCE</scope>
    <source>
        <tissue evidence="2">Shoot tissue taken approximately 20 cm above the soil surface</tissue>
    </source>
</reference>
<feature type="compositionally biased region" description="Basic residues" evidence="1">
    <location>
        <begin position="17"/>
        <end position="33"/>
    </location>
</feature>
<dbReference type="AlphaFoldDB" id="A0A0A9DY25"/>
<sequence length="79" mass="9432">MRAPRRLRSQLREGILRRRRRPRRRHAHRRAHARLGGGAVRPARALAGARGLPPRLQAWWQACWHHWLGEHRFADRKEA</sequence>
<name>A0A0A9DY25_ARUDO</name>
<proteinExistence type="predicted"/>
<dbReference type="EMBL" id="GBRH01209258">
    <property type="protein sequence ID" value="JAD88637.1"/>
    <property type="molecule type" value="Transcribed_RNA"/>
</dbReference>
<evidence type="ECO:0000256" key="1">
    <source>
        <dbReference type="SAM" id="MobiDB-lite"/>
    </source>
</evidence>
<feature type="region of interest" description="Disordered" evidence="1">
    <location>
        <begin position="1"/>
        <end position="39"/>
    </location>
</feature>
<reference evidence="2" key="1">
    <citation type="submission" date="2014-09" db="EMBL/GenBank/DDBJ databases">
        <authorList>
            <person name="Magalhaes I.L.F."/>
            <person name="Oliveira U."/>
            <person name="Santos F.R."/>
            <person name="Vidigal T.H.D.A."/>
            <person name="Brescovit A.D."/>
            <person name="Santos A.J."/>
        </authorList>
    </citation>
    <scope>NUCLEOTIDE SEQUENCE</scope>
    <source>
        <tissue evidence="2">Shoot tissue taken approximately 20 cm above the soil surface</tissue>
    </source>
</reference>
<accession>A0A0A9DY25</accession>
<evidence type="ECO:0000313" key="2">
    <source>
        <dbReference type="EMBL" id="JAD88637.1"/>
    </source>
</evidence>